<evidence type="ECO:0000256" key="2">
    <source>
        <dbReference type="ARBA" id="ARBA00022771"/>
    </source>
</evidence>
<feature type="domain" description="MYND-type" evidence="6">
    <location>
        <begin position="53"/>
        <end position="106"/>
    </location>
</feature>
<evidence type="ECO:0000313" key="8">
    <source>
        <dbReference type="Proteomes" id="UP000800235"/>
    </source>
</evidence>
<dbReference type="PANTHER" id="PTHR12197">
    <property type="entry name" value="HISTONE-LYSINE N-METHYLTRANSFERASE SMYD"/>
    <property type="match status" value="1"/>
</dbReference>
<dbReference type="PANTHER" id="PTHR12197:SF251">
    <property type="entry name" value="EG:BACR7C10.4 PROTEIN"/>
    <property type="match status" value="1"/>
</dbReference>
<name>A0A9P4P3F2_9PEZI</name>
<evidence type="ECO:0000259" key="5">
    <source>
        <dbReference type="PROSITE" id="PS50280"/>
    </source>
</evidence>
<dbReference type="PROSITE" id="PS50865">
    <property type="entry name" value="ZF_MYND_2"/>
    <property type="match status" value="1"/>
</dbReference>
<evidence type="ECO:0000256" key="3">
    <source>
        <dbReference type="ARBA" id="ARBA00022833"/>
    </source>
</evidence>
<evidence type="ECO:0000259" key="6">
    <source>
        <dbReference type="PROSITE" id="PS50865"/>
    </source>
</evidence>
<feature type="domain" description="SET" evidence="5">
    <location>
        <begin position="7"/>
        <end position="256"/>
    </location>
</feature>
<evidence type="ECO:0000313" key="7">
    <source>
        <dbReference type="EMBL" id="KAF2436620.1"/>
    </source>
</evidence>
<proteinExistence type="predicted"/>
<dbReference type="EMBL" id="MU007010">
    <property type="protein sequence ID" value="KAF2436620.1"/>
    <property type="molecule type" value="Genomic_DNA"/>
</dbReference>
<dbReference type="PROSITE" id="PS50280">
    <property type="entry name" value="SET"/>
    <property type="match status" value="1"/>
</dbReference>
<dbReference type="SMART" id="SM00317">
    <property type="entry name" value="SET"/>
    <property type="match status" value="1"/>
</dbReference>
<dbReference type="InterPro" id="IPR002893">
    <property type="entry name" value="Znf_MYND"/>
</dbReference>
<dbReference type="Gene3D" id="1.10.220.160">
    <property type="match status" value="1"/>
</dbReference>
<dbReference type="Proteomes" id="UP000800235">
    <property type="component" value="Unassembled WGS sequence"/>
</dbReference>
<comment type="caution">
    <text evidence="7">The sequence shown here is derived from an EMBL/GenBank/DDBJ whole genome shotgun (WGS) entry which is preliminary data.</text>
</comment>
<dbReference type="SUPFAM" id="SSF82199">
    <property type="entry name" value="SET domain"/>
    <property type="match status" value="1"/>
</dbReference>
<keyword evidence="3" id="KW-0862">Zinc</keyword>
<evidence type="ECO:0000256" key="4">
    <source>
        <dbReference type="PROSITE-ProRule" id="PRU00134"/>
    </source>
</evidence>
<evidence type="ECO:0000256" key="1">
    <source>
        <dbReference type="ARBA" id="ARBA00022723"/>
    </source>
</evidence>
<dbReference type="GO" id="GO:0005634">
    <property type="term" value="C:nucleus"/>
    <property type="evidence" value="ECO:0007669"/>
    <property type="project" value="TreeGrafter"/>
</dbReference>
<organism evidence="7 8">
    <name type="scientific">Tothia fuscella</name>
    <dbReference type="NCBI Taxonomy" id="1048955"/>
    <lineage>
        <taxon>Eukaryota</taxon>
        <taxon>Fungi</taxon>
        <taxon>Dikarya</taxon>
        <taxon>Ascomycota</taxon>
        <taxon>Pezizomycotina</taxon>
        <taxon>Dothideomycetes</taxon>
        <taxon>Pleosporomycetidae</taxon>
        <taxon>Venturiales</taxon>
        <taxon>Cylindrosympodiaceae</taxon>
        <taxon>Tothia</taxon>
    </lineage>
</organism>
<gene>
    <name evidence="7" type="ORF">EJ08DRAFT_153769</name>
</gene>
<dbReference type="GO" id="GO:0008270">
    <property type="term" value="F:zinc ion binding"/>
    <property type="evidence" value="ECO:0007669"/>
    <property type="project" value="UniProtKB-KW"/>
</dbReference>
<accession>A0A9P4P3F2</accession>
<dbReference type="Gene3D" id="6.10.140.2220">
    <property type="match status" value="1"/>
</dbReference>
<keyword evidence="1" id="KW-0479">Metal-binding</keyword>
<dbReference type="Pfam" id="PF01753">
    <property type="entry name" value="zf-MYND"/>
    <property type="match status" value="1"/>
</dbReference>
<dbReference type="Gene3D" id="2.170.270.10">
    <property type="entry name" value="SET domain"/>
    <property type="match status" value="1"/>
</dbReference>
<dbReference type="AlphaFoldDB" id="A0A9P4P3F2"/>
<sequence length="522" mass="58915">MAQEGFAAIQNSNIPGAGRGLFASKKLGSGEAILTIDRPLLCVLSNANLMDTCANCLSSSSGSILASQESLHGNVVLSSCSRCKQLKYCGKKCQTEAWKRFHKFDCKSWAPEVREQPKNLPQLCRAVMELLSRKTNDKISNDQWINLLQLKSHLKELKGDKEEAVGLLSAAAWNYSPYKDKFSAQFVKELTAMIKANALTLVNFEYQPLGLCLDPFVSYTNHSCSPNACVCMDGPHLSLRTLQAIGKGEEILISYVDESLPRSKRQSELEESYFFKCDCSKCQRLMDTPEDRFLLPVEELRKQLAQLPDDIISQVPNKANPTSFMKKRCDSVQGIELAGDVELHAIKTEDTGKSLLRLEQALWCISQISAWPANRYPYSSLRQAYFLKLLNSGRDFRKALWQGLKIYFDVNAILYPQKHHPVRLMHTYTLVVLTIVVLSDGHSEEEYPNLNIVLNTLLHEALDNVALSHGDESRFAHVVRAKYNEVNADMLRYNPAGLEMMMNKSEETLDTYRALVKKRVLF</sequence>
<keyword evidence="8" id="KW-1185">Reference proteome</keyword>
<reference evidence="7" key="1">
    <citation type="journal article" date="2020" name="Stud. Mycol.">
        <title>101 Dothideomycetes genomes: a test case for predicting lifestyles and emergence of pathogens.</title>
        <authorList>
            <person name="Haridas S."/>
            <person name="Albert R."/>
            <person name="Binder M."/>
            <person name="Bloem J."/>
            <person name="Labutti K."/>
            <person name="Salamov A."/>
            <person name="Andreopoulos B."/>
            <person name="Baker S."/>
            <person name="Barry K."/>
            <person name="Bills G."/>
            <person name="Bluhm B."/>
            <person name="Cannon C."/>
            <person name="Castanera R."/>
            <person name="Culley D."/>
            <person name="Daum C."/>
            <person name="Ezra D."/>
            <person name="Gonzalez J."/>
            <person name="Henrissat B."/>
            <person name="Kuo A."/>
            <person name="Liang C."/>
            <person name="Lipzen A."/>
            <person name="Lutzoni F."/>
            <person name="Magnuson J."/>
            <person name="Mondo S."/>
            <person name="Nolan M."/>
            <person name="Ohm R."/>
            <person name="Pangilinan J."/>
            <person name="Park H.-J."/>
            <person name="Ramirez L."/>
            <person name="Alfaro M."/>
            <person name="Sun H."/>
            <person name="Tritt A."/>
            <person name="Yoshinaga Y."/>
            <person name="Zwiers L.-H."/>
            <person name="Turgeon B."/>
            <person name="Goodwin S."/>
            <person name="Spatafora J."/>
            <person name="Crous P."/>
            <person name="Grigoriev I."/>
        </authorList>
    </citation>
    <scope>NUCLEOTIDE SEQUENCE</scope>
    <source>
        <strain evidence="7">CBS 130266</strain>
    </source>
</reference>
<dbReference type="InterPro" id="IPR046341">
    <property type="entry name" value="SET_dom_sf"/>
</dbReference>
<dbReference type="OrthoDB" id="5945798at2759"/>
<dbReference type="Pfam" id="PF00856">
    <property type="entry name" value="SET"/>
    <property type="match status" value="1"/>
</dbReference>
<dbReference type="InterPro" id="IPR050869">
    <property type="entry name" value="H3K4_H4K5_MeTrfase"/>
</dbReference>
<protein>
    <submittedName>
        <fullName evidence="7">SET domain-containing protein</fullName>
    </submittedName>
</protein>
<dbReference type="InterPro" id="IPR001214">
    <property type="entry name" value="SET_dom"/>
</dbReference>
<keyword evidence="2 4" id="KW-0863">Zinc-finger</keyword>